<accession>A0ABV8T7M4</accession>
<dbReference type="EMBL" id="JBHSDU010000015">
    <property type="protein sequence ID" value="MFC4314514.1"/>
    <property type="molecule type" value="Genomic_DNA"/>
</dbReference>
<dbReference type="PANTHER" id="PTHR30273">
    <property type="entry name" value="PERIPLASMIC SIGNAL SENSOR AND SIGMA FACTOR ACTIVATOR FECR-RELATED"/>
    <property type="match status" value="1"/>
</dbReference>
<feature type="domain" description="FecR protein" evidence="2">
    <location>
        <begin position="124"/>
        <end position="215"/>
    </location>
</feature>
<dbReference type="RefSeq" id="WP_380605748.1">
    <property type="nucleotide sequence ID" value="NZ_JBHSDU010000015.1"/>
</dbReference>
<protein>
    <submittedName>
        <fullName evidence="4">FecR family protein</fullName>
    </submittedName>
</protein>
<evidence type="ECO:0000313" key="5">
    <source>
        <dbReference type="Proteomes" id="UP001595904"/>
    </source>
</evidence>
<feature type="transmembrane region" description="Helical" evidence="1">
    <location>
        <begin position="86"/>
        <end position="109"/>
    </location>
</feature>
<dbReference type="PIRSF" id="PIRSF018266">
    <property type="entry name" value="FecR"/>
    <property type="match status" value="1"/>
</dbReference>
<dbReference type="InterPro" id="IPR032623">
    <property type="entry name" value="FecR_N"/>
</dbReference>
<comment type="caution">
    <text evidence="4">The sequence shown here is derived from an EMBL/GenBank/DDBJ whole genome shotgun (WGS) entry which is preliminary data.</text>
</comment>
<evidence type="ECO:0000259" key="2">
    <source>
        <dbReference type="Pfam" id="PF04773"/>
    </source>
</evidence>
<dbReference type="InterPro" id="IPR012373">
    <property type="entry name" value="Ferrdict_sens_TM"/>
</dbReference>
<dbReference type="Pfam" id="PF04773">
    <property type="entry name" value="FecR"/>
    <property type="match status" value="1"/>
</dbReference>
<evidence type="ECO:0000259" key="3">
    <source>
        <dbReference type="Pfam" id="PF16220"/>
    </source>
</evidence>
<sequence>MMRARPVPADLSLTEAAARWAVRLDGDNVSDEERCAFEAWRNQSTEHDAAYERASAAMQVLDAAPDDPHLDALRRAALRYQPERSWFGMTGIAAALALLLVGVGVFVAVRDRPVASLYAKGTADYVTRRGEKLDVTLPDGSAITLNTETDLDVAFDGRQRTVEVLRGQAFFNVAKDPSRPFVVVAGGKQIVAVGTAFDVRLDKKRVEVMLVEGRVVVENVAPSSTLPPVATQARESVHLNAGETLVATDKEVMRTAAENQARLLKWRDGLIEFDNTTLAEAVAEFNRYSAQTIRIDDPQLAKLPISGVFRTNSQRKFLEAVTSLHPVVVEYRGPDEFALVASHH</sequence>
<keyword evidence="1" id="KW-1133">Transmembrane helix</keyword>
<keyword evidence="5" id="KW-1185">Reference proteome</keyword>
<keyword evidence="1" id="KW-0812">Transmembrane</keyword>
<organism evidence="4 5">
    <name type="scientific">Steroidobacter flavus</name>
    <dbReference type="NCBI Taxonomy" id="1842136"/>
    <lineage>
        <taxon>Bacteria</taxon>
        <taxon>Pseudomonadati</taxon>
        <taxon>Pseudomonadota</taxon>
        <taxon>Gammaproteobacteria</taxon>
        <taxon>Steroidobacterales</taxon>
        <taxon>Steroidobacteraceae</taxon>
        <taxon>Steroidobacter</taxon>
    </lineage>
</organism>
<name>A0ABV8T7M4_9GAMM</name>
<evidence type="ECO:0000313" key="4">
    <source>
        <dbReference type="EMBL" id="MFC4314514.1"/>
    </source>
</evidence>
<feature type="domain" description="FecR N-terminal" evidence="3">
    <location>
        <begin position="15"/>
        <end position="56"/>
    </location>
</feature>
<dbReference type="InterPro" id="IPR006860">
    <property type="entry name" value="FecR"/>
</dbReference>
<keyword evidence="1" id="KW-0472">Membrane</keyword>
<reference evidence="5" key="1">
    <citation type="journal article" date="2019" name="Int. J. Syst. Evol. Microbiol.">
        <title>The Global Catalogue of Microorganisms (GCM) 10K type strain sequencing project: providing services to taxonomists for standard genome sequencing and annotation.</title>
        <authorList>
            <consortium name="The Broad Institute Genomics Platform"/>
            <consortium name="The Broad Institute Genome Sequencing Center for Infectious Disease"/>
            <person name="Wu L."/>
            <person name="Ma J."/>
        </authorList>
    </citation>
    <scope>NUCLEOTIDE SEQUENCE [LARGE SCALE GENOMIC DNA]</scope>
    <source>
        <strain evidence="5">CGMCC 1.10759</strain>
    </source>
</reference>
<dbReference type="Gene3D" id="3.55.50.30">
    <property type="match status" value="1"/>
</dbReference>
<dbReference type="Pfam" id="PF16220">
    <property type="entry name" value="DUF4880"/>
    <property type="match status" value="1"/>
</dbReference>
<dbReference type="PANTHER" id="PTHR30273:SF2">
    <property type="entry name" value="PROTEIN FECR"/>
    <property type="match status" value="1"/>
</dbReference>
<dbReference type="Proteomes" id="UP001595904">
    <property type="component" value="Unassembled WGS sequence"/>
</dbReference>
<proteinExistence type="predicted"/>
<dbReference type="Gene3D" id="2.60.120.1440">
    <property type="match status" value="1"/>
</dbReference>
<gene>
    <name evidence="4" type="ORF">ACFPN2_35940</name>
</gene>
<evidence type="ECO:0000256" key="1">
    <source>
        <dbReference type="SAM" id="Phobius"/>
    </source>
</evidence>